<dbReference type="SUPFAM" id="SSF56219">
    <property type="entry name" value="DNase I-like"/>
    <property type="match status" value="1"/>
</dbReference>
<dbReference type="Pfam" id="PF00078">
    <property type="entry name" value="RVT_1"/>
    <property type="match status" value="1"/>
</dbReference>
<dbReference type="PROSITE" id="PS50878">
    <property type="entry name" value="RT_POL"/>
    <property type="match status" value="1"/>
</dbReference>
<protein>
    <recommendedName>
        <fullName evidence="1">Reverse transcriptase domain-containing protein</fullName>
    </recommendedName>
</protein>
<dbReference type="CDD" id="cd01650">
    <property type="entry name" value="RT_nLTR_like"/>
    <property type="match status" value="1"/>
</dbReference>
<dbReference type="Ensembl" id="ENSAMXT00000042073.1">
    <property type="protein sequence ID" value="ENSAMXP00000047906.1"/>
    <property type="gene ID" value="ENSAMXG00000034221.1"/>
</dbReference>
<dbReference type="Gene3D" id="3.60.10.10">
    <property type="entry name" value="Endonuclease/exonuclease/phosphatase"/>
    <property type="match status" value="1"/>
</dbReference>
<dbReference type="AlphaFoldDB" id="A0A3B1K1Q0"/>
<dbReference type="InParanoid" id="A0A3B1K1Q0"/>
<reference evidence="3" key="2">
    <citation type="journal article" date="2014" name="Nat. Commun.">
        <title>The cavefish genome reveals candidate genes for eye loss.</title>
        <authorList>
            <person name="McGaugh S.E."/>
            <person name="Gross J.B."/>
            <person name="Aken B."/>
            <person name="Blin M."/>
            <person name="Borowsky R."/>
            <person name="Chalopin D."/>
            <person name="Hinaux H."/>
            <person name="Jeffery W.R."/>
            <person name="Keene A."/>
            <person name="Ma L."/>
            <person name="Minx P."/>
            <person name="Murphy D."/>
            <person name="O'Quin K.E."/>
            <person name="Retaux S."/>
            <person name="Rohner N."/>
            <person name="Searle S.M."/>
            <person name="Stahl B.A."/>
            <person name="Tabin C."/>
            <person name="Volff J.N."/>
            <person name="Yoshizawa M."/>
            <person name="Warren W.C."/>
        </authorList>
    </citation>
    <scope>NUCLEOTIDE SEQUENCE [LARGE SCALE GENOMIC DNA]</scope>
    <source>
        <strain evidence="3">female</strain>
    </source>
</reference>
<name>A0A3B1K1Q0_ASTMX</name>
<dbReference type="SUPFAM" id="SSF56672">
    <property type="entry name" value="DNA/RNA polymerases"/>
    <property type="match status" value="1"/>
</dbReference>
<reference evidence="3" key="1">
    <citation type="submission" date="2013-03" db="EMBL/GenBank/DDBJ databases">
        <authorList>
            <person name="Jeffery W."/>
            <person name="Warren W."/>
            <person name="Wilson R.K."/>
        </authorList>
    </citation>
    <scope>NUCLEOTIDE SEQUENCE</scope>
    <source>
        <strain evidence="3">female</strain>
    </source>
</reference>
<evidence type="ECO:0000313" key="2">
    <source>
        <dbReference type="Ensembl" id="ENSAMXP00000047906.1"/>
    </source>
</evidence>
<dbReference type="GeneTree" id="ENSGT00940000164735"/>
<feature type="domain" description="Reverse transcriptase" evidence="1">
    <location>
        <begin position="499"/>
        <end position="771"/>
    </location>
</feature>
<evidence type="ECO:0000259" key="1">
    <source>
        <dbReference type="PROSITE" id="PS50878"/>
    </source>
</evidence>
<evidence type="ECO:0000313" key="3">
    <source>
        <dbReference type="Proteomes" id="UP000018467"/>
    </source>
</evidence>
<dbReference type="Proteomes" id="UP000018467">
    <property type="component" value="Unassembled WGS sequence"/>
</dbReference>
<dbReference type="CDD" id="cd09076">
    <property type="entry name" value="L1-EN"/>
    <property type="match status" value="1"/>
</dbReference>
<keyword evidence="3" id="KW-1185">Reference proteome</keyword>
<dbReference type="PANTHER" id="PTHR31635">
    <property type="entry name" value="REVERSE TRANSCRIPTASE DOMAIN-CONTAINING PROTEIN-RELATED"/>
    <property type="match status" value="1"/>
</dbReference>
<organism evidence="2 3">
    <name type="scientific">Astyanax mexicanus</name>
    <name type="common">Blind cave fish</name>
    <name type="synonym">Astyanax fasciatus mexicanus</name>
    <dbReference type="NCBI Taxonomy" id="7994"/>
    <lineage>
        <taxon>Eukaryota</taxon>
        <taxon>Metazoa</taxon>
        <taxon>Chordata</taxon>
        <taxon>Craniata</taxon>
        <taxon>Vertebrata</taxon>
        <taxon>Euteleostomi</taxon>
        <taxon>Actinopterygii</taxon>
        <taxon>Neopterygii</taxon>
        <taxon>Teleostei</taxon>
        <taxon>Ostariophysi</taxon>
        <taxon>Characiformes</taxon>
        <taxon>Characoidei</taxon>
        <taxon>Acestrorhamphidae</taxon>
        <taxon>Acestrorhamphinae</taxon>
        <taxon>Astyanax</taxon>
    </lineage>
</organism>
<dbReference type="PANTHER" id="PTHR31635:SF196">
    <property type="entry name" value="REVERSE TRANSCRIPTASE DOMAIN-CONTAINING PROTEIN-RELATED"/>
    <property type="match status" value="1"/>
</dbReference>
<dbReference type="InterPro" id="IPR000477">
    <property type="entry name" value="RT_dom"/>
</dbReference>
<dbReference type="InterPro" id="IPR036691">
    <property type="entry name" value="Endo/exonu/phosph_ase_sf"/>
</dbReference>
<dbReference type="Pfam" id="PF03372">
    <property type="entry name" value="Exo_endo_phos"/>
    <property type="match status" value="1"/>
</dbReference>
<proteinExistence type="predicted"/>
<accession>A0A3B1K1Q0</accession>
<dbReference type="InterPro" id="IPR005135">
    <property type="entry name" value="Endo/exonuclease/phosphatase"/>
</dbReference>
<reference evidence="2" key="4">
    <citation type="submission" date="2025-09" db="UniProtKB">
        <authorList>
            <consortium name="Ensembl"/>
        </authorList>
    </citation>
    <scope>IDENTIFICATION</scope>
</reference>
<dbReference type="GO" id="GO:0003824">
    <property type="term" value="F:catalytic activity"/>
    <property type="evidence" value="ECO:0007669"/>
    <property type="project" value="InterPro"/>
</dbReference>
<dbReference type="InterPro" id="IPR043502">
    <property type="entry name" value="DNA/RNA_pol_sf"/>
</dbReference>
<reference evidence="2" key="3">
    <citation type="submission" date="2025-08" db="UniProtKB">
        <authorList>
            <consortium name="Ensembl"/>
        </authorList>
    </citation>
    <scope>IDENTIFICATION</scope>
</reference>
<sequence length="1262" mass="147020">MHYQRYNILSLNVNGLNNPIKRSKMLAKIKREKIDIIFWQETHLSDGEHDKLRKMGYRNAFFSSYRNGKKRGVVILISNSVRFELVSETKDKEGRYVLVKGKIDQKEITLFNIYAPPGSHTSFFKQVFNLITLETYGTLICGGDFNLLLNPALDTTNKERRRNPVEKYVNKVIKDLGLNDVWRSIHGSDPGYTFYSARYALHSRIDYFLMFARDLHRLKHCKIGSRDLSDHSGVYLNVHLDGRRRNTLWRLNVGLLNDPMFKESMVSDLQAYLQDNDKGDVNPCILWDAAKAVLRGKIIARAAQRKKVKNLNLLALQGKLRELEQQQTVTKGQHIISQIRTVKQEIDKILSEEVEKNIRFMKQRYYEAGPRATKLLAWRLRKQQAENAVHRIKDPTTNKILNNPDDIEKTFEAYYKSLYSQPYETNRHEITEFLNSLDLPTVGKEINDKLILPITQEEIDRAIARLNNNKSPGTDGYPPEWYKATKEHLLPVLESCFNYIMKEGFLPPSWKEAYISVIAKEGKDRLDCTGYRPISVLNADYKIYASILTKRMETVMPFLIDEDQTGFIKDRQAQDNIRRTLHVIEQINKEKISSIVLSLDAEKAFDSVRWDFLYLVMDRFGFSADFIRCIQVLYSSPTARIKINGSLSNTIMLQRGCRQGCPASPSLFNIFIEPLAQAIRQEKSIKGILVGGEEYKISMYADDVLLTIMDPESGLPLLLNMMKTYGMYSGYVLNIHKTQVLTFNFTPPQEFGPNLNFNWHLSHIKYLGVYIPKDLSQLFDLNYNHITKKICNDLNRWDLLPLGFGDRVRTIKMNILPRLLYLFLSLPVEIPLNQFRNWNKYISRFIWGKKRPRVKLSTLHLPRESGGMALPSLRDYYISAQLRPLVCWCNPSYEAKWKTMELSLKDMPIQSLLGLVGREKDLLQTANQWVNLSLKVWREVVKHFQLQKEIKLLRWPAYDTDFMPALLDHRYKQWTGSGITALCKIVKDWELNSFASLCKSHGLSSQDFYRYLQLRNYFHKKIKGPHFSELPIVIQVFINAYNSGNMKSLISKLYNGIIILKKDSTDYVKHRWEKELKIEITEDMWLTAWKVQSTTTCSLDWRDFCWKNLIRFFITPKQKSKQLGTQLQCWRNCGTILADHAHIFWSCPFIQSFWKDVAAIVARILGFGINTTFTCMYLCIFPDGLSNDDMYLLKILLAASKKAVTKCWLKKKAPTVGTFISIVKQMHLLEQMTFSIRLQKELGEKRWGKWRVYLTKLKDSPY</sequence>